<evidence type="ECO:0000313" key="4">
    <source>
        <dbReference type="Proteomes" id="UP000516314"/>
    </source>
</evidence>
<accession>A0A7G2EKQ5</accession>
<proteinExistence type="inferred from homology"/>
<evidence type="ECO:0000256" key="1">
    <source>
        <dbReference type="ARBA" id="ARBA00005437"/>
    </source>
</evidence>
<dbReference type="Gene3D" id="2.40.160.200">
    <property type="entry name" value="LURP1-related"/>
    <property type="match status" value="1"/>
</dbReference>
<protein>
    <submittedName>
        <fullName evidence="3">(thale cress) hypothetical protein</fullName>
    </submittedName>
</protein>
<dbReference type="Pfam" id="PF08268">
    <property type="entry name" value="FBA_3"/>
    <property type="match status" value="1"/>
</dbReference>
<evidence type="ECO:0000313" key="3">
    <source>
        <dbReference type="EMBL" id="CAD5322686.1"/>
    </source>
</evidence>
<dbReference type="NCBIfam" id="TIGR01640">
    <property type="entry name" value="F_box_assoc_1"/>
    <property type="match status" value="1"/>
</dbReference>
<dbReference type="SUPFAM" id="SSF54518">
    <property type="entry name" value="Tubby C-terminal domain-like"/>
    <property type="match status" value="1"/>
</dbReference>
<dbReference type="InterPro" id="IPR007612">
    <property type="entry name" value="LOR"/>
</dbReference>
<dbReference type="InterPro" id="IPR013187">
    <property type="entry name" value="F-box-assoc_dom_typ3"/>
</dbReference>
<organism evidence="3 4">
    <name type="scientific">Arabidopsis thaliana</name>
    <name type="common">Mouse-ear cress</name>
    <dbReference type="NCBI Taxonomy" id="3702"/>
    <lineage>
        <taxon>Eukaryota</taxon>
        <taxon>Viridiplantae</taxon>
        <taxon>Streptophyta</taxon>
        <taxon>Embryophyta</taxon>
        <taxon>Tracheophyta</taxon>
        <taxon>Spermatophyta</taxon>
        <taxon>Magnoliopsida</taxon>
        <taxon>eudicotyledons</taxon>
        <taxon>Gunneridae</taxon>
        <taxon>Pentapetalae</taxon>
        <taxon>rosids</taxon>
        <taxon>malvids</taxon>
        <taxon>Brassicales</taxon>
        <taxon>Brassicaceae</taxon>
        <taxon>Camelineae</taxon>
        <taxon>Arabidopsis</taxon>
    </lineage>
</organism>
<comment type="similarity">
    <text evidence="1">Belongs to the LOR family.</text>
</comment>
<dbReference type="AlphaFoldDB" id="A0A7G2EKQ5"/>
<reference evidence="3 4" key="1">
    <citation type="submission" date="2020-09" db="EMBL/GenBank/DDBJ databases">
        <authorList>
            <person name="Ashkenazy H."/>
        </authorList>
    </citation>
    <scope>NUCLEOTIDE SEQUENCE [LARGE SCALE GENOMIC DNA]</scope>
    <source>
        <strain evidence="4">cv. Cdm-0</strain>
    </source>
</reference>
<dbReference type="Proteomes" id="UP000516314">
    <property type="component" value="Chromosome 3"/>
</dbReference>
<gene>
    <name evidence="3" type="ORF">AT9943_LOCUS10680</name>
</gene>
<dbReference type="EMBL" id="LR881468">
    <property type="protein sequence ID" value="CAD5322686.1"/>
    <property type="molecule type" value="Genomic_DNA"/>
</dbReference>
<dbReference type="InterPro" id="IPR025659">
    <property type="entry name" value="Tubby-like_C"/>
</dbReference>
<dbReference type="InterPro" id="IPR038595">
    <property type="entry name" value="LOR_sf"/>
</dbReference>
<dbReference type="InterPro" id="IPR017451">
    <property type="entry name" value="F-box-assoc_interact_dom"/>
</dbReference>
<dbReference type="PANTHER" id="PTHR31111">
    <property type="entry name" value="BNAA05G37150D PROTEIN-RELATED"/>
    <property type="match status" value="1"/>
</dbReference>
<dbReference type="Pfam" id="PF04525">
    <property type="entry name" value="LOR"/>
    <property type="match status" value="1"/>
</dbReference>
<name>A0A7G2EKQ5_ARATH</name>
<dbReference type="PANTHER" id="PTHR31111:SF113">
    <property type="entry name" value="F-BOX ASSOCIATED UBIQUITINATION EFFECTOR FAMILY PROTEIN"/>
    <property type="match status" value="1"/>
</dbReference>
<sequence>MIECCKPHVPRGTEICINSVLYYTAVEKGSLMVTIVVCFDISSEKFSFMKVMETFDRDFPSSTTMINYNGKLGLLMTEESTDIVSGTSKSFELRVLEDAGKHDWSKHVYMLPPLWKNVVGEETKLRLLGMVGSCTNEIVFSYKYPSTFMPSYVFYYNIERNTIIRLEIQGMEELNEMFCNPYTTELVVRRRRESLKRERYDVFDLSNNIWNIRRKRVLRDAAGIPLLSMRTKGLVPMRYNWEVYKGDSTESDNLLFSAREPNLLSFKTSLDVTLPPDQSSTVISSVEPDFQTFGRYIGSSFKLFEPIHNTLLAEVFHDFTWGGLIKGSYSFKVRVNPYVDFAFVVALLVITDDTSNLR</sequence>
<evidence type="ECO:0000259" key="2">
    <source>
        <dbReference type="Pfam" id="PF08268"/>
    </source>
</evidence>
<feature type="domain" description="F-box associated beta-propeller type 3" evidence="2">
    <location>
        <begin position="1"/>
        <end position="175"/>
    </location>
</feature>